<dbReference type="InterPro" id="IPR027417">
    <property type="entry name" value="P-loop_NTPase"/>
</dbReference>
<dbReference type="CDD" id="cd18797">
    <property type="entry name" value="SF2_C_Hrq"/>
    <property type="match status" value="1"/>
</dbReference>
<name>A0A9D2G7K9_9FIRM</name>
<dbReference type="PANTHER" id="PTHR47957:SF3">
    <property type="entry name" value="ATP-DEPENDENT HELICASE HRQ1"/>
    <property type="match status" value="1"/>
</dbReference>
<gene>
    <name evidence="5" type="ORF">H9723_02425</name>
</gene>
<dbReference type="SUPFAM" id="SSF52540">
    <property type="entry name" value="P-loop containing nucleoside triphosphate hydrolases"/>
    <property type="match status" value="1"/>
</dbReference>
<feature type="domain" description="Helicase C-terminal" evidence="4">
    <location>
        <begin position="276"/>
        <end position="435"/>
    </location>
</feature>
<evidence type="ECO:0000256" key="2">
    <source>
        <dbReference type="ARBA" id="ARBA00022840"/>
    </source>
</evidence>
<feature type="domain" description="Helicase ATP-binding" evidence="3">
    <location>
        <begin position="57"/>
        <end position="240"/>
    </location>
</feature>
<dbReference type="GO" id="GO:0036297">
    <property type="term" value="P:interstrand cross-link repair"/>
    <property type="evidence" value="ECO:0007669"/>
    <property type="project" value="TreeGrafter"/>
</dbReference>
<keyword evidence="5" id="KW-0378">Hydrolase</keyword>
<organism evidence="5 6">
    <name type="scientific">Candidatus Mediterraneibacter stercoravium</name>
    <dbReference type="NCBI Taxonomy" id="2838685"/>
    <lineage>
        <taxon>Bacteria</taxon>
        <taxon>Bacillati</taxon>
        <taxon>Bacillota</taxon>
        <taxon>Clostridia</taxon>
        <taxon>Lachnospirales</taxon>
        <taxon>Lachnospiraceae</taxon>
        <taxon>Mediterraneibacter</taxon>
    </lineage>
</organism>
<sequence length="453" mass="50242">MQEHHSKDIRDLIIYTKTVPAHPASFADFPSALHPDIRGYLAGHNIPRLYTHQAEMFEKAQGGENVVITTSTASGKTLSFLLPVLQEILKDPLTRAVFVYPTKALAADQYRALQPFLEYFGEGRIAAGVYDGDTMPAERSQIRKSANIILTNPEMLNAAFLPNHSKYGFDFIFTNLKYVVVDELHSYRGAFGAHLANIFRRMKRVCGYYGSKPQFLCSSATIANPVELAERICGETFALVDRDGSPAPEKEYRLVQPPVIKGTNDKIYGRRSASSVAADLIPELVEKDRHFIAFGRSRRNVEVILKEARDKLDAAGFLGHGDSGRIAGYRGGYTPLERRKIERKMTEGELSGLVSTNALELGIDIGKLDSTVIVGYPGTRASFWQQTGRAGRSGGKCVNYLILENQPFDQYIAIDPEWLFSRTSENAVVDPDNLLIELAHIRAAAAEMPLSLD</sequence>
<accession>A0A9D2G7K9</accession>
<dbReference type="InterPro" id="IPR011545">
    <property type="entry name" value="DEAD/DEAH_box_helicase_dom"/>
</dbReference>
<dbReference type="Pfam" id="PF00271">
    <property type="entry name" value="Helicase_C"/>
    <property type="match status" value="1"/>
</dbReference>
<dbReference type="PROSITE" id="PS51194">
    <property type="entry name" value="HELICASE_CTER"/>
    <property type="match status" value="1"/>
</dbReference>
<proteinExistence type="predicted"/>
<evidence type="ECO:0000259" key="4">
    <source>
        <dbReference type="PROSITE" id="PS51194"/>
    </source>
</evidence>
<keyword evidence="1" id="KW-0547">Nucleotide-binding</keyword>
<dbReference type="SMART" id="SM00487">
    <property type="entry name" value="DEXDc"/>
    <property type="match status" value="1"/>
</dbReference>
<dbReference type="GO" id="GO:0006289">
    <property type="term" value="P:nucleotide-excision repair"/>
    <property type="evidence" value="ECO:0007669"/>
    <property type="project" value="TreeGrafter"/>
</dbReference>
<dbReference type="GO" id="GO:0005524">
    <property type="term" value="F:ATP binding"/>
    <property type="evidence" value="ECO:0007669"/>
    <property type="project" value="UniProtKB-KW"/>
</dbReference>
<dbReference type="Pfam" id="PF00270">
    <property type="entry name" value="DEAD"/>
    <property type="match status" value="1"/>
</dbReference>
<evidence type="ECO:0000313" key="6">
    <source>
        <dbReference type="Proteomes" id="UP000824116"/>
    </source>
</evidence>
<protein>
    <submittedName>
        <fullName evidence="5">DEAD/DEAH box helicase</fullName>
    </submittedName>
</protein>
<dbReference type="Proteomes" id="UP000824116">
    <property type="component" value="Unassembled WGS sequence"/>
</dbReference>
<dbReference type="EMBL" id="DXAY01000054">
    <property type="protein sequence ID" value="HIZ74088.1"/>
    <property type="molecule type" value="Genomic_DNA"/>
</dbReference>
<dbReference type="PROSITE" id="PS51192">
    <property type="entry name" value="HELICASE_ATP_BIND_1"/>
    <property type="match status" value="1"/>
</dbReference>
<dbReference type="GO" id="GO:0003676">
    <property type="term" value="F:nucleic acid binding"/>
    <property type="evidence" value="ECO:0007669"/>
    <property type="project" value="InterPro"/>
</dbReference>
<dbReference type="SMART" id="SM00490">
    <property type="entry name" value="HELICc"/>
    <property type="match status" value="1"/>
</dbReference>
<dbReference type="PANTHER" id="PTHR47957">
    <property type="entry name" value="ATP-DEPENDENT HELICASE HRQ1"/>
    <property type="match status" value="1"/>
</dbReference>
<dbReference type="AlphaFoldDB" id="A0A9D2G7K9"/>
<keyword evidence="2" id="KW-0067">ATP-binding</keyword>
<keyword evidence="5" id="KW-0347">Helicase</keyword>
<dbReference type="InterPro" id="IPR014001">
    <property type="entry name" value="Helicase_ATP-bd"/>
</dbReference>
<reference evidence="5" key="1">
    <citation type="journal article" date="2021" name="PeerJ">
        <title>Extensive microbial diversity within the chicken gut microbiome revealed by metagenomics and culture.</title>
        <authorList>
            <person name="Gilroy R."/>
            <person name="Ravi A."/>
            <person name="Getino M."/>
            <person name="Pursley I."/>
            <person name="Horton D.L."/>
            <person name="Alikhan N.F."/>
            <person name="Baker D."/>
            <person name="Gharbi K."/>
            <person name="Hall N."/>
            <person name="Watson M."/>
            <person name="Adriaenssens E.M."/>
            <person name="Foster-Nyarko E."/>
            <person name="Jarju S."/>
            <person name="Secka A."/>
            <person name="Antonio M."/>
            <person name="Oren A."/>
            <person name="Chaudhuri R.R."/>
            <person name="La Ragione R."/>
            <person name="Hildebrand F."/>
            <person name="Pallen M.J."/>
        </authorList>
    </citation>
    <scope>NUCLEOTIDE SEQUENCE</scope>
    <source>
        <strain evidence="5">CHK196-3914</strain>
    </source>
</reference>
<evidence type="ECO:0000256" key="1">
    <source>
        <dbReference type="ARBA" id="ARBA00022741"/>
    </source>
</evidence>
<comment type="caution">
    <text evidence="5">The sequence shown here is derived from an EMBL/GenBank/DDBJ whole genome shotgun (WGS) entry which is preliminary data.</text>
</comment>
<dbReference type="Gene3D" id="3.40.50.300">
    <property type="entry name" value="P-loop containing nucleotide triphosphate hydrolases"/>
    <property type="match status" value="2"/>
</dbReference>
<dbReference type="GO" id="GO:0043138">
    <property type="term" value="F:3'-5' DNA helicase activity"/>
    <property type="evidence" value="ECO:0007669"/>
    <property type="project" value="TreeGrafter"/>
</dbReference>
<evidence type="ECO:0000259" key="3">
    <source>
        <dbReference type="PROSITE" id="PS51192"/>
    </source>
</evidence>
<evidence type="ECO:0000313" key="5">
    <source>
        <dbReference type="EMBL" id="HIZ74088.1"/>
    </source>
</evidence>
<reference evidence="5" key="2">
    <citation type="submission" date="2021-04" db="EMBL/GenBank/DDBJ databases">
        <authorList>
            <person name="Gilroy R."/>
        </authorList>
    </citation>
    <scope>NUCLEOTIDE SEQUENCE</scope>
    <source>
        <strain evidence="5">CHK196-3914</strain>
    </source>
</reference>
<feature type="non-terminal residue" evidence="5">
    <location>
        <position position="453"/>
    </location>
</feature>
<dbReference type="InterPro" id="IPR001650">
    <property type="entry name" value="Helicase_C-like"/>
</dbReference>
<dbReference type="CDD" id="cd17923">
    <property type="entry name" value="DEXHc_Hrq1-like"/>
    <property type="match status" value="1"/>
</dbReference>